<dbReference type="AlphaFoldDB" id="A0A1K2I316"/>
<name>A0A1K2I316_9HYPH</name>
<evidence type="ECO:0000313" key="1">
    <source>
        <dbReference type="EMBL" id="SFZ86631.1"/>
    </source>
</evidence>
<dbReference type="SUPFAM" id="SSF46785">
    <property type="entry name" value="Winged helix' DNA-binding domain"/>
    <property type="match status" value="1"/>
</dbReference>
<dbReference type="STRING" id="665118.SAMN02983003_3822"/>
<dbReference type="Gene3D" id="1.10.10.10">
    <property type="entry name" value="Winged helix-like DNA-binding domain superfamily/Winged helix DNA-binding domain"/>
    <property type="match status" value="1"/>
</dbReference>
<keyword evidence="1" id="KW-0238">DNA-binding</keyword>
<dbReference type="RefSeq" id="WP_072346510.1">
    <property type="nucleotide sequence ID" value="NZ_FPKU01000004.1"/>
</dbReference>
<reference evidence="1 2" key="1">
    <citation type="submission" date="2016-11" db="EMBL/GenBank/DDBJ databases">
        <authorList>
            <person name="Jaros S."/>
            <person name="Januszkiewicz K."/>
            <person name="Wedrychowicz H."/>
        </authorList>
    </citation>
    <scope>NUCLEOTIDE SEQUENCE [LARGE SCALE GENOMIC DNA]</scope>
    <source>
        <strain evidence="1 2">ATCC 23634</strain>
    </source>
</reference>
<dbReference type="InterPro" id="IPR036390">
    <property type="entry name" value="WH_DNA-bd_sf"/>
</dbReference>
<gene>
    <name evidence="1" type="ORF">SAMN02983003_3822</name>
</gene>
<evidence type="ECO:0000313" key="2">
    <source>
        <dbReference type="Proteomes" id="UP000183447"/>
    </source>
</evidence>
<dbReference type="Proteomes" id="UP000183447">
    <property type="component" value="Unassembled WGS sequence"/>
</dbReference>
<protein>
    <submittedName>
        <fullName evidence="1">DNA-binding transcriptional regulator, MarR family</fullName>
    </submittedName>
</protein>
<accession>A0A1K2I316</accession>
<keyword evidence="2" id="KW-1185">Reference proteome</keyword>
<dbReference type="GO" id="GO:0003677">
    <property type="term" value="F:DNA binding"/>
    <property type="evidence" value="ECO:0007669"/>
    <property type="project" value="UniProtKB-KW"/>
</dbReference>
<organism evidence="1 2">
    <name type="scientific">Devosia enhydra</name>
    <dbReference type="NCBI Taxonomy" id="665118"/>
    <lineage>
        <taxon>Bacteria</taxon>
        <taxon>Pseudomonadati</taxon>
        <taxon>Pseudomonadota</taxon>
        <taxon>Alphaproteobacteria</taxon>
        <taxon>Hyphomicrobiales</taxon>
        <taxon>Devosiaceae</taxon>
        <taxon>Devosia</taxon>
    </lineage>
</organism>
<dbReference type="OrthoDB" id="7948154at2"/>
<proteinExistence type="predicted"/>
<dbReference type="InterPro" id="IPR036388">
    <property type="entry name" value="WH-like_DNA-bd_sf"/>
</dbReference>
<dbReference type="EMBL" id="FPKU01000004">
    <property type="protein sequence ID" value="SFZ86631.1"/>
    <property type="molecule type" value="Genomic_DNA"/>
</dbReference>
<sequence>MPRSRSHSTLYRLIEAGQLTRRALLVPLVERGLEPGDDALLLTLDARTALTLPTLAEATGIDGEALTGRLSRLEQKGLVVRHALEGEAVAYGLTPQGAEMRDVLGDTWDELEGALLEELSPRRRKAVRKALGRFVELLTLTRD</sequence>